<dbReference type="PANTHER" id="PTHR30087:SF1">
    <property type="entry name" value="HYPOTHETICAL CYTOSOLIC PROTEIN"/>
    <property type="match status" value="1"/>
</dbReference>
<organism evidence="1 2">
    <name type="scientific">Desulfobacula phenolica</name>
    <dbReference type="NCBI Taxonomy" id="90732"/>
    <lineage>
        <taxon>Bacteria</taxon>
        <taxon>Pseudomonadati</taxon>
        <taxon>Thermodesulfobacteriota</taxon>
        <taxon>Desulfobacteria</taxon>
        <taxon>Desulfobacterales</taxon>
        <taxon>Desulfobacteraceae</taxon>
        <taxon>Desulfobacula</taxon>
    </lineage>
</organism>
<dbReference type="Pfam" id="PF04463">
    <property type="entry name" value="2-thiour_desulf"/>
    <property type="match status" value="1"/>
</dbReference>
<dbReference type="AlphaFoldDB" id="A0A1H2JF46"/>
<name>A0A1H2JF46_9BACT</name>
<sequence>MKKILISACLAGERARYDGKQVPVTDSVLIKWSQQGVLVRVCPEVSGGLKIPRLPAQIVNGNGMDVLNKRAKVVDIEGHDVTLPFVRGAQYALALVKKYKIEIAVLKEKSPSCGSHHIYDGRFVANLIPGFGVTAAILKQNGIQVFSENELDRVKFLIEGKNKINH</sequence>
<evidence type="ECO:0000313" key="2">
    <source>
        <dbReference type="Proteomes" id="UP000199608"/>
    </source>
</evidence>
<proteinExistence type="predicted"/>
<protein>
    <submittedName>
        <fullName evidence="1">Uncharacterized conserved protein YbbK, DUF523 family</fullName>
    </submittedName>
</protein>
<dbReference type="Proteomes" id="UP000199608">
    <property type="component" value="Unassembled WGS sequence"/>
</dbReference>
<gene>
    <name evidence="1" type="ORF">SAMN04487931_11222</name>
</gene>
<dbReference type="RefSeq" id="WP_092236994.1">
    <property type="nucleotide sequence ID" value="NZ_FNLL01000012.1"/>
</dbReference>
<dbReference type="EMBL" id="FNLL01000012">
    <property type="protein sequence ID" value="SDU55000.1"/>
    <property type="molecule type" value="Genomic_DNA"/>
</dbReference>
<accession>A0A1H2JF46</accession>
<evidence type="ECO:0000313" key="1">
    <source>
        <dbReference type="EMBL" id="SDU55000.1"/>
    </source>
</evidence>
<keyword evidence="2" id="KW-1185">Reference proteome</keyword>
<reference evidence="2" key="1">
    <citation type="submission" date="2016-10" db="EMBL/GenBank/DDBJ databases">
        <authorList>
            <person name="Varghese N."/>
            <person name="Submissions S."/>
        </authorList>
    </citation>
    <scope>NUCLEOTIDE SEQUENCE [LARGE SCALE GENOMIC DNA]</scope>
    <source>
        <strain evidence="2">DSM 3384</strain>
    </source>
</reference>
<dbReference type="InterPro" id="IPR007553">
    <property type="entry name" value="2-thiour_desulf"/>
</dbReference>
<dbReference type="PANTHER" id="PTHR30087">
    <property type="entry name" value="INNER MEMBRANE PROTEIN"/>
    <property type="match status" value="1"/>
</dbReference>